<organism evidence="2 3">
    <name type="scientific">Sclerotinia borealis (strain F-4128)</name>
    <dbReference type="NCBI Taxonomy" id="1432307"/>
    <lineage>
        <taxon>Eukaryota</taxon>
        <taxon>Fungi</taxon>
        <taxon>Dikarya</taxon>
        <taxon>Ascomycota</taxon>
        <taxon>Pezizomycotina</taxon>
        <taxon>Leotiomycetes</taxon>
        <taxon>Helotiales</taxon>
        <taxon>Sclerotiniaceae</taxon>
        <taxon>Sclerotinia</taxon>
    </lineage>
</organism>
<evidence type="ECO:0000313" key="2">
    <source>
        <dbReference type="EMBL" id="ESZ96676.1"/>
    </source>
</evidence>
<dbReference type="EMBL" id="AYSA01000129">
    <property type="protein sequence ID" value="ESZ96676.1"/>
    <property type="molecule type" value="Genomic_DNA"/>
</dbReference>
<keyword evidence="3" id="KW-1185">Reference proteome</keyword>
<reference evidence="2 3" key="1">
    <citation type="journal article" date="2014" name="Genome Announc.">
        <title>Draft genome sequence of Sclerotinia borealis, a psychrophilic plant pathogenic fungus.</title>
        <authorList>
            <person name="Mardanov A.V."/>
            <person name="Beletsky A.V."/>
            <person name="Kadnikov V.V."/>
            <person name="Ignatov A.N."/>
            <person name="Ravin N.V."/>
        </authorList>
    </citation>
    <scope>NUCLEOTIDE SEQUENCE [LARGE SCALE GENOMIC DNA]</scope>
    <source>
        <strain evidence="3">F-4157</strain>
    </source>
</reference>
<feature type="compositionally biased region" description="Basic and acidic residues" evidence="1">
    <location>
        <begin position="1"/>
        <end position="41"/>
    </location>
</feature>
<dbReference type="Proteomes" id="UP000019487">
    <property type="component" value="Unassembled WGS sequence"/>
</dbReference>
<accession>W9CLE1</accession>
<evidence type="ECO:0000256" key="1">
    <source>
        <dbReference type="SAM" id="MobiDB-lite"/>
    </source>
</evidence>
<comment type="caution">
    <text evidence="2">The sequence shown here is derived from an EMBL/GenBank/DDBJ whole genome shotgun (WGS) entry which is preliminary data.</text>
</comment>
<dbReference type="AlphaFoldDB" id="W9CLE1"/>
<dbReference type="HOGENOM" id="CLU_2832632_0_0_1"/>
<sequence length="66" mass="7622">MIEMLRMIRERRERGREEEGKGGREAGKKKGREEGKKERMVEYGLNGKSGERGGGFEMEMKMENGN</sequence>
<proteinExistence type="predicted"/>
<evidence type="ECO:0000313" key="3">
    <source>
        <dbReference type="Proteomes" id="UP000019487"/>
    </source>
</evidence>
<name>W9CLE1_SCLBF</name>
<gene>
    <name evidence="2" type="ORF">SBOR_2935</name>
</gene>
<protein>
    <submittedName>
        <fullName evidence="2">Uncharacterized protein</fullName>
    </submittedName>
</protein>
<feature type="region of interest" description="Disordered" evidence="1">
    <location>
        <begin position="1"/>
        <end position="66"/>
    </location>
</feature>